<dbReference type="OrthoDB" id="9791546at2"/>
<keyword evidence="2" id="KW-0547">Nucleotide-binding</keyword>
<accession>A0A346B0B7</accession>
<organism evidence="5 6">
    <name type="scientific">Megasphaera stantonii</name>
    <dbReference type="NCBI Taxonomy" id="2144175"/>
    <lineage>
        <taxon>Bacteria</taxon>
        <taxon>Bacillati</taxon>
        <taxon>Bacillota</taxon>
        <taxon>Negativicutes</taxon>
        <taxon>Veillonellales</taxon>
        <taxon>Veillonellaceae</taxon>
        <taxon>Megasphaera</taxon>
    </lineage>
</organism>
<evidence type="ECO:0000256" key="1">
    <source>
        <dbReference type="ARBA" id="ARBA00022448"/>
    </source>
</evidence>
<keyword evidence="6" id="KW-1185">Reference proteome</keyword>
<dbReference type="PANTHER" id="PTHR24220:SF86">
    <property type="entry name" value="ABC TRANSPORTER ABCH.1"/>
    <property type="match status" value="1"/>
</dbReference>
<evidence type="ECO:0000259" key="4">
    <source>
        <dbReference type="PROSITE" id="PS50893"/>
    </source>
</evidence>
<dbReference type="GO" id="GO:0005524">
    <property type="term" value="F:ATP binding"/>
    <property type="evidence" value="ECO:0007669"/>
    <property type="project" value="UniProtKB-KW"/>
</dbReference>
<dbReference type="RefSeq" id="WP_107195425.1">
    <property type="nucleotide sequence ID" value="NZ_CP029462.1"/>
</dbReference>
<dbReference type="GO" id="GO:0005886">
    <property type="term" value="C:plasma membrane"/>
    <property type="evidence" value="ECO:0007669"/>
    <property type="project" value="TreeGrafter"/>
</dbReference>
<dbReference type="InterPro" id="IPR003593">
    <property type="entry name" value="AAA+_ATPase"/>
</dbReference>
<keyword evidence="3 5" id="KW-0067">ATP-binding</keyword>
<dbReference type="Gene3D" id="3.40.50.300">
    <property type="entry name" value="P-loop containing nucleotide triphosphate hydrolases"/>
    <property type="match status" value="1"/>
</dbReference>
<dbReference type="Proteomes" id="UP000254337">
    <property type="component" value="Chromosome"/>
</dbReference>
<dbReference type="CDD" id="cd03255">
    <property type="entry name" value="ABC_MJ0796_LolCDE_FtsE"/>
    <property type="match status" value="1"/>
</dbReference>
<dbReference type="SUPFAM" id="SSF52540">
    <property type="entry name" value="P-loop containing nucleoside triphosphate hydrolases"/>
    <property type="match status" value="1"/>
</dbReference>
<keyword evidence="1" id="KW-0813">Transport</keyword>
<dbReference type="SMART" id="SM00382">
    <property type="entry name" value="AAA"/>
    <property type="match status" value="1"/>
</dbReference>
<dbReference type="InterPro" id="IPR017911">
    <property type="entry name" value="MacB-like_ATP-bd"/>
</dbReference>
<feature type="domain" description="ABC transporter" evidence="4">
    <location>
        <begin position="5"/>
        <end position="233"/>
    </location>
</feature>
<dbReference type="KEGG" id="meg:DKB62_08270"/>
<dbReference type="InterPro" id="IPR015854">
    <property type="entry name" value="ABC_transpr_LolD-like"/>
</dbReference>
<dbReference type="PROSITE" id="PS00211">
    <property type="entry name" value="ABC_TRANSPORTER_1"/>
    <property type="match status" value="1"/>
</dbReference>
<dbReference type="InterPro" id="IPR017871">
    <property type="entry name" value="ABC_transporter-like_CS"/>
</dbReference>
<dbReference type="PANTHER" id="PTHR24220">
    <property type="entry name" value="IMPORT ATP-BINDING PROTEIN"/>
    <property type="match status" value="1"/>
</dbReference>
<dbReference type="GO" id="GO:0098796">
    <property type="term" value="C:membrane protein complex"/>
    <property type="evidence" value="ECO:0007669"/>
    <property type="project" value="UniProtKB-ARBA"/>
</dbReference>
<dbReference type="PROSITE" id="PS50893">
    <property type="entry name" value="ABC_TRANSPORTER_2"/>
    <property type="match status" value="1"/>
</dbReference>
<sequence>MENVIELKDIKKIYHIGGEDFAALAGITLTIKKGEFAALMGPSGSGKSTLMNILGCLDRPTEGSYKLSGKEVAHLSDDELAVTRNQRIGFVFQNFNLLSRITALENVALPLVYAGVGHKERTQRAMKKLEAVGLATWAHHKPNELSGGQRQRVAIARALVNEPSIIMADEPTGNLDTKSTKEIMAIFESLHEDHKTVILVTHEPEIAACASRQLLMCDGLITRDEGKGVVMDVV</sequence>
<name>A0A346B0B7_9FIRM</name>
<dbReference type="FunFam" id="3.40.50.300:FF:000032">
    <property type="entry name" value="Export ABC transporter ATP-binding protein"/>
    <property type="match status" value="1"/>
</dbReference>
<gene>
    <name evidence="5" type="ORF">DKB62_08270</name>
</gene>
<dbReference type="GO" id="GO:0022857">
    <property type="term" value="F:transmembrane transporter activity"/>
    <property type="evidence" value="ECO:0007669"/>
    <property type="project" value="TreeGrafter"/>
</dbReference>
<dbReference type="InterPro" id="IPR027417">
    <property type="entry name" value="P-loop_NTPase"/>
</dbReference>
<protein>
    <submittedName>
        <fullName evidence="5">ABC transporter ATP-binding protein</fullName>
    </submittedName>
</protein>
<dbReference type="EMBL" id="CP029462">
    <property type="protein sequence ID" value="AXL21560.1"/>
    <property type="molecule type" value="Genomic_DNA"/>
</dbReference>
<proteinExistence type="predicted"/>
<dbReference type="GO" id="GO:0016887">
    <property type="term" value="F:ATP hydrolysis activity"/>
    <property type="evidence" value="ECO:0007669"/>
    <property type="project" value="InterPro"/>
</dbReference>
<evidence type="ECO:0000256" key="3">
    <source>
        <dbReference type="ARBA" id="ARBA00022840"/>
    </source>
</evidence>
<dbReference type="AlphaFoldDB" id="A0A346B0B7"/>
<dbReference type="InterPro" id="IPR003439">
    <property type="entry name" value="ABC_transporter-like_ATP-bd"/>
</dbReference>
<evidence type="ECO:0000313" key="5">
    <source>
        <dbReference type="EMBL" id="AXL21560.1"/>
    </source>
</evidence>
<reference evidence="5 6" key="1">
    <citation type="submission" date="2018-05" db="EMBL/GenBank/DDBJ databases">
        <title>Complete genome sequence of Megasphaera sp. AJH120T, isolated from the ceca of a chicken.</title>
        <authorList>
            <person name="Maki J."/>
            <person name="Looft T."/>
        </authorList>
    </citation>
    <scope>NUCLEOTIDE SEQUENCE [LARGE SCALE GENOMIC DNA]</scope>
    <source>
        <strain evidence="5 6">AJH120</strain>
    </source>
</reference>
<dbReference type="Pfam" id="PF00005">
    <property type="entry name" value="ABC_tran"/>
    <property type="match status" value="1"/>
</dbReference>
<evidence type="ECO:0000313" key="6">
    <source>
        <dbReference type="Proteomes" id="UP000254337"/>
    </source>
</evidence>
<evidence type="ECO:0000256" key="2">
    <source>
        <dbReference type="ARBA" id="ARBA00022741"/>
    </source>
</evidence>